<evidence type="ECO:0000313" key="2">
    <source>
        <dbReference type="EMBL" id="RZF63136.1"/>
    </source>
</evidence>
<comment type="caution">
    <text evidence="2">The sequence shown here is derived from an EMBL/GenBank/DDBJ whole genome shotgun (WGS) entry which is preliminary data.</text>
</comment>
<keyword evidence="1" id="KW-0732">Signal</keyword>
<organism evidence="2 3">
    <name type="scientific">Sphingomonas populi</name>
    <dbReference type="NCBI Taxonomy" id="2484750"/>
    <lineage>
        <taxon>Bacteria</taxon>
        <taxon>Pseudomonadati</taxon>
        <taxon>Pseudomonadota</taxon>
        <taxon>Alphaproteobacteria</taxon>
        <taxon>Sphingomonadales</taxon>
        <taxon>Sphingomonadaceae</taxon>
        <taxon>Sphingomonas</taxon>
    </lineage>
</organism>
<feature type="signal peptide" evidence="1">
    <location>
        <begin position="1"/>
        <end position="20"/>
    </location>
</feature>
<name>A0A4Q6Y251_9SPHN</name>
<gene>
    <name evidence="2" type="ORF">EWE75_17625</name>
</gene>
<evidence type="ECO:0000313" key="3">
    <source>
        <dbReference type="Proteomes" id="UP000292085"/>
    </source>
</evidence>
<dbReference type="EMBL" id="SGIS01000031">
    <property type="protein sequence ID" value="RZF63136.1"/>
    <property type="molecule type" value="Genomic_DNA"/>
</dbReference>
<reference evidence="2 3" key="1">
    <citation type="submission" date="2019-02" db="EMBL/GenBank/DDBJ databases">
        <authorList>
            <person name="Li Y."/>
        </authorList>
    </citation>
    <scope>NUCLEOTIDE SEQUENCE [LARGE SCALE GENOMIC DNA]</scope>
    <source>
        <strain evidence="2 3">3-7</strain>
    </source>
</reference>
<keyword evidence="3" id="KW-1185">Reference proteome</keyword>
<dbReference type="Proteomes" id="UP000292085">
    <property type="component" value="Unassembled WGS sequence"/>
</dbReference>
<proteinExistence type="predicted"/>
<feature type="chain" id="PRO_5021009432" evidence="1">
    <location>
        <begin position="21"/>
        <end position="90"/>
    </location>
</feature>
<sequence>MMYMKFALLPLALIAAPVAAQSLSDTHQMRWAPAGKTTPLVSYHPNKRGCTQAAAPLHLSGKTPHMTAAPASCGAALATVERKAEIAATN</sequence>
<dbReference type="AlphaFoldDB" id="A0A4Q6Y251"/>
<protein>
    <submittedName>
        <fullName evidence="2">Uncharacterized protein</fullName>
    </submittedName>
</protein>
<accession>A0A4Q6Y251</accession>
<evidence type="ECO:0000256" key="1">
    <source>
        <dbReference type="SAM" id="SignalP"/>
    </source>
</evidence>